<dbReference type="Proteomes" id="UP000294028">
    <property type="component" value="Unassembled WGS sequence"/>
</dbReference>
<protein>
    <submittedName>
        <fullName evidence="3">Adaptin</fullName>
    </submittedName>
</protein>
<gene>
    <name evidence="3" type="ORF">ELS19_14240</name>
</gene>
<dbReference type="InterPro" id="IPR016024">
    <property type="entry name" value="ARM-type_fold"/>
</dbReference>
<dbReference type="InterPro" id="IPR032682">
    <property type="entry name" value="Cnd1_C"/>
</dbReference>
<dbReference type="EMBL" id="RZHH01000002">
    <property type="protein sequence ID" value="RYJ14995.1"/>
    <property type="molecule type" value="Genomic_DNA"/>
</dbReference>
<evidence type="ECO:0000259" key="2">
    <source>
        <dbReference type="Pfam" id="PF12717"/>
    </source>
</evidence>
<evidence type="ECO:0000313" key="3">
    <source>
        <dbReference type="EMBL" id="RYJ14995.1"/>
    </source>
</evidence>
<proteinExistence type="predicted"/>
<comment type="caution">
    <text evidence="3">The sequence shown here is derived from an EMBL/GenBank/DDBJ whole genome shotgun (WGS) entry which is preliminary data.</text>
</comment>
<accession>A0A482TQ06</accession>
<sequence length="292" mass="31492">MSRDSPPGSNSGLETVGDEQKNRSVEQTSDEERATGIVAETSDESVEPTEFVDSVVETALTNPVAAGDAIGDLLAIVRDCDEDARVAAEEALDLMGLLRPVEFEVWIGDIVQFASADRDELSFVGLRALAQLSAVRPAVAKNGLDAAISRLQAQHVPTRRAAIAVVGEVGEAFPEAVTQTDRQIMTAMRDANSSVRLAGVMTAGKLLGAEPNQFPRTVSTLPETLDDDDEEVWEYAHAALIHFVREHPSQVPEKRHVIERLATVSDEELGVREGATKDAMTTLLSYEPGFDL</sequence>
<dbReference type="InterPro" id="IPR011989">
    <property type="entry name" value="ARM-like"/>
</dbReference>
<dbReference type="Pfam" id="PF12717">
    <property type="entry name" value="Cnd1"/>
    <property type="match status" value="1"/>
</dbReference>
<evidence type="ECO:0000256" key="1">
    <source>
        <dbReference type="SAM" id="MobiDB-lite"/>
    </source>
</evidence>
<organism evidence="3 4">
    <name type="scientific">Halogeometricum borinquense</name>
    <dbReference type="NCBI Taxonomy" id="60847"/>
    <lineage>
        <taxon>Archaea</taxon>
        <taxon>Methanobacteriati</taxon>
        <taxon>Methanobacteriota</taxon>
        <taxon>Stenosarchaea group</taxon>
        <taxon>Halobacteria</taxon>
        <taxon>Halobacteriales</taxon>
        <taxon>Haloferacaceae</taxon>
        <taxon>Halogeometricum</taxon>
    </lineage>
</organism>
<dbReference type="RefSeq" id="WP_006055029.1">
    <property type="nucleotide sequence ID" value="NZ_RZHH01000002.1"/>
</dbReference>
<feature type="domain" description="Condensin complex subunit 1 C-terminal" evidence="2">
    <location>
        <begin position="172"/>
        <end position="288"/>
    </location>
</feature>
<reference evidence="3 4" key="1">
    <citation type="submission" date="2018-12" db="EMBL/GenBank/DDBJ databases">
        <title>Genome analysis provides insights into bioremediation potentialities of Halogeometricum borinquense strain N11.</title>
        <authorList>
            <person name="Najjari A."/>
            <person name="Youssef N."/>
            <person name="Fhoula I."/>
            <person name="Ben Dhia O."/>
            <person name="Mahjoubi M."/>
            <person name="Ouzari H.I."/>
            <person name="Cherif A."/>
        </authorList>
    </citation>
    <scope>NUCLEOTIDE SEQUENCE [LARGE SCALE GENOMIC DNA]</scope>
    <source>
        <strain evidence="3 4">N11</strain>
    </source>
</reference>
<feature type="compositionally biased region" description="Basic and acidic residues" evidence="1">
    <location>
        <begin position="18"/>
        <end position="34"/>
    </location>
</feature>
<dbReference type="Gene3D" id="1.25.10.10">
    <property type="entry name" value="Leucine-rich Repeat Variant"/>
    <property type="match status" value="1"/>
</dbReference>
<dbReference type="GeneID" id="9994753"/>
<dbReference type="AlphaFoldDB" id="A0A482TQ06"/>
<evidence type="ECO:0000313" key="4">
    <source>
        <dbReference type="Proteomes" id="UP000294028"/>
    </source>
</evidence>
<name>A0A482TQ06_9EURY</name>
<dbReference type="SUPFAM" id="SSF48371">
    <property type="entry name" value="ARM repeat"/>
    <property type="match status" value="1"/>
</dbReference>
<feature type="region of interest" description="Disordered" evidence="1">
    <location>
        <begin position="1"/>
        <end position="50"/>
    </location>
</feature>